<feature type="domain" description="DUF7580" evidence="1">
    <location>
        <begin position="215"/>
        <end position="554"/>
    </location>
</feature>
<dbReference type="Pfam" id="PF24476">
    <property type="entry name" value="DUF7580"/>
    <property type="match status" value="1"/>
</dbReference>
<evidence type="ECO:0000313" key="3">
    <source>
        <dbReference type="Proteomes" id="UP000750711"/>
    </source>
</evidence>
<dbReference type="InterPro" id="IPR056002">
    <property type="entry name" value="DUF7580"/>
</dbReference>
<dbReference type="EMBL" id="JAGHQM010001766">
    <property type="protein sequence ID" value="KAH0551799.1"/>
    <property type="molecule type" value="Genomic_DNA"/>
</dbReference>
<dbReference type="PANTHER" id="PTHR35186:SF4">
    <property type="entry name" value="PRION-INHIBITION AND PROPAGATION HELO DOMAIN-CONTAINING PROTEIN"/>
    <property type="match status" value="1"/>
</dbReference>
<keyword evidence="3" id="KW-1185">Reference proteome</keyword>
<evidence type="ECO:0000313" key="2">
    <source>
        <dbReference type="EMBL" id="KAH0551799.1"/>
    </source>
</evidence>
<sequence>MVTGVETAGIVLGSLPLLISALEHYEDIVRPTKEFFTWRKHRRKLVQELYTLRAFYDQAISLLLKPIADTEDLATMVEDPLSDLWNAGPIADKLRDMLGPAYDPLILEIGEIAEILGDIAVHLNIQGPQQGTNQLRDIVMANPPIAHTRFLQKNFQFTKRVMFTMKKGGIKTSLERLEACTKRIDTWIERAGKNQDEPAPNRSNLNFAGSLGAIQENASRIYCALFQSWCKIKPRHPTLLLLEQRLKRPQPRRRAPQNSIFNVTTESTCFKLSFNGDCYLPLQRFNTEFRIVELPSSTGRARVTVSIAQETPKGPPYNDPSNLPQVTDFCQYIHQSAHTSVGFCLDDTGGLRAYPSPSAAVQYTDRCLTLESLLPSLQARPPLEELYCLAITLVASVFQLSRTPWLGQKWSKKDIAFLRTSNNTLLDVDIKHPYLVRDFPQSSELSNRSSTDTTNDCSNLLALAILLLEISSGQSIEKVQRPEDLGNKTAGDDIADLQTANRWYKAERPRLSAGFSKAILTCLQEYLNPDANLDDPDFCNAIKEKVLQPLEDEMQFMVFGPPQ</sequence>
<evidence type="ECO:0000259" key="1">
    <source>
        <dbReference type="Pfam" id="PF24476"/>
    </source>
</evidence>
<proteinExistence type="predicted"/>
<protein>
    <recommendedName>
        <fullName evidence="1">DUF7580 domain-containing protein</fullName>
    </recommendedName>
</protein>
<dbReference type="AlphaFoldDB" id="A0A9P8ICR4"/>
<gene>
    <name evidence="2" type="ORF">GP486_006982</name>
</gene>
<dbReference type="Proteomes" id="UP000750711">
    <property type="component" value="Unassembled WGS sequence"/>
</dbReference>
<name>A0A9P8ICR4_9PEZI</name>
<comment type="caution">
    <text evidence="2">The sequence shown here is derived from an EMBL/GenBank/DDBJ whole genome shotgun (WGS) entry which is preliminary data.</text>
</comment>
<dbReference type="PANTHER" id="PTHR35186">
    <property type="entry name" value="ANK_REP_REGION DOMAIN-CONTAINING PROTEIN"/>
    <property type="match status" value="1"/>
</dbReference>
<reference evidence="2" key="1">
    <citation type="submission" date="2021-03" db="EMBL/GenBank/DDBJ databases">
        <title>Comparative genomics and phylogenomic investigation of the class Geoglossomycetes provide insights into ecological specialization and systematics.</title>
        <authorList>
            <person name="Melie T."/>
            <person name="Pirro S."/>
            <person name="Miller A.N."/>
            <person name="Quandt A."/>
        </authorList>
    </citation>
    <scope>NUCLEOTIDE SEQUENCE</scope>
    <source>
        <strain evidence="2">CAQ_001_2017</strain>
    </source>
</reference>
<accession>A0A9P8ICR4</accession>
<organism evidence="2 3">
    <name type="scientific">Trichoglossum hirsutum</name>
    <dbReference type="NCBI Taxonomy" id="265104"/>
    <lineage>
        <taxon>Eukaryota</taxon>
        <taxon>Fungi</taxon>
        <taxon>Dikarya</taxon>
        <taxon>Ascomycota</taxon>
        <taxon>Pezizomycotina</taxon>
        <taxon>Geoglossomycetes</taxon>
        <taxon>Geoglossales</taxon>
        <taxon>Geoglossaceae</taxon>
        <taxon>Trichoglossum</taxon>
    </lineage>
</organism>